<reference evidence="4 5" key="1">
    <citation type="submission" date="2023-09" db="EMBL/GenBank/DDBJ databases">
        <authorList>
            <person name="Rey-Velasco X."/>
        </authorList>
    </citation>
    <scope>NUCLEOTIDE SEQUENCE [LARGE SCALE GENOMIC DNA]</scope>
    <source>
        <strain evidence="4 5">W332</strain>
    </source>
</reference>
<comment type="caution">
    <text evidence="4">The sequence shown here is derived from an EMBL/GenBank/DDBJ whole genome shotgun (WGS) entry which is preliminary data.</text>
</comment>
<gene>
    <name evidence="4" type="ORF">RM697_10320</name>
</gene>
<evidence type="ECO:0000256" key="1">
    <source>
        <dbReference type="ARBA" id="ARBA00022729"/>
    </source>
</evidence>
<keyword evidence="5" id="KW-1185">Reference proteome</keyword>
<keyword evidence="1 2" id="KW-0732">Signal</keyword>
<protein>
    <submittedName>
        <fullName evidence="4">T9SS type A sorting domain-containing protein</fullName>
    </submittedName>
</protein>
<evidence type="ECO:0000256" key="2">
    <source>
        <dbReference type="SAM" id="SignalP"/>
    </source>
</evidence>
<organism evidence="4 5">
    <name type="scientific">Microcosmobacter mediterraneus</name>
    <dbReference type="NCBI Taxonomy" id="3075607"/>
    <lineage>
        <taxon>Bacteria</taxon>
        <taxon>Pseudomonadati</taxon>
        <taxon>Bacteroidota</taxon>
        <taxon>Flavobacteriia</taxon>
        <taxon>Flavobacteriales</taxon>
        <taxon>Flavobacteriaceae</taxon>
        <taxon>Microcosmobacter</taxon>
    </lineage>
</organism>
<dbReference type="NCBIfam" id="TIGR04183">
    <property type="entry name" value="Por_Secre_tail"/>
    <property type="match status" value="1"/>
</dbReference>
<dbReference type="Pfam" id="PF18962">
    <property type="entry name" value="Por_Secre_tail"/>
    <property type="match status" value="1"/>
</dbReference>
<evidence type="ECO:0000313" key="4">
    <source>
        <dbReference type="EMBL" id="MDT0559045.1"/>
    </source>
</evidence>
<dbReference type="RefSeq" id="WP_311427810.1">
    <property type="nucleotide sequence ID" value="NZ_JAVRIA010000005.1"/>
</dbReference>
<dbReference type="Proteomes" id="UP001259492">
    <property type="component" value="Unassembled WGS sequence"/>
</dbReference>
<feature type="domain" description="Secretion system C-terminal sorting" evidence="3">
    <location>
        <begin position="366"/>
        <end position="433"/>
    </location>
</feature>
<feature type="signal peptide" evidence="2">
    <location>
        <begin position="1"/>
        <end position="20"/>
    </location>
</feature>
<sequence>MKYKLLLLTLIITTLGYSQNAPIDFETGGLGASWTWTVFENDTDPALEIIANPVSSGINTSATVAKFTALQTGAPFAGCESMHGADIGSFMFDTNNSTIKIMVYKSVISDVGLKFADVNSAALVEIKVPNTVVNEWEELTFDFSPYIGLFPQTVDQIIIFPDFDNSGRTQDNIIYFDNITFDDQIITPAPMVPAPTPTIPEANVISVFNTNNPYTDITGVDYNPFWGQSTVTTQIDIMGNNTLKYAGLDYQGTDFSGNVQDVSSMSYIHVDYWSSDATALQFFLINQSTGGAGEKFYDFAVEDGITNNTWVSKDIPLTHFTNQGFSLLDIMQFKVVGNGTIYFDNLIFSTQPLSVNDFSDLNVSTYPNPTSDLWTIEVSNSLIKTVTITDILGKTVDFIEVNSDKIQINASSLSSDIYFAKITTDQGSQTIKLLKN</sequence>
<dbReference type="InterPro" id="IPR026444">
    <property type="entry name" value="Secre_tail"/>
</dbReference>
<feature type="chain" id="PRO_5045803887" evidence="2">
    <location>
        <begin position="21"/>
        <end position="436"/>
    </location>
</feature>
<accession>A0ABU2YP70</accession>
<evidence type="ECO:0000259" key="3">
    <source>
        <dbReference type="Pfam" id="PF18962"/>
    </source>
</evidence>
<name>A0ABU2YP70_9FLAO</name>
<dbReference type="EMBL" id="JAVRIA010000005">
    <property type="protein sequence ID" value="MDT0559045.1"/>
    <property type="molecule type" value="Genomic_DNA"/>
</dbReference>
<proteinExistence type="predicted"/>
<evidence type="ECO:0000313" key="5">
    <source>
        <dbReference type="Proteomes" id="UP001259492"/>
    </source>
</evidence>